<feature type="transmembrane region" description="Helical" evidence="1">
    <location>
        <begin position="111"/>
        <end position="140"/>
    </location>
</feature>
<evidence type="ECO:0000313" key="3">
    <source>
        <dbReference type="EMBL" id="MFC5923517.1"/>
    </source>
</evidence>
<dbReference type="RefSeq" id="WP_377508434.1">
    <property type="nucleotide sequence ID" value="NZ_JBHSQS010000005.1"/>
</dbReference>
<keyword evidence="1" id="KW-0812">Transmembrane</keyword>
<name>A0ABW1H546_9ACTN</name>
<keyword evidence="1" id="KW-1133">Transmembrane helix</keyword>
<reference evidence="4" key="1">
    <citation type="journal article" date="2019" name="Int. J. Syst. Evol. Microbiol.">
        <title>The Global Catalogue of Microorganisms (GCM) 10K type strain sequencing project: providing services to taxonomists for standard genome sequencing and annotation.</title>
        <authorList>
            <consortium name="The Broad Institute Genomics Platform"/>
            <consortium name="The Broad Institute Genome Sequencing Center for Infectious Disease"/>
            <person name="Wu L."/>
            <person name="Ma J."/>
        </authorList>
    </citation>
    <scope>NUCLEOTIDE SEQUENCE [LARGE SCALE GENOMIC DNA]</scope>
    <source>
        <strain evidence="4">CGMCC 4.7144</strain>
    </source>
</reference>
<evidence type="ECO:0000256" key="1">
    <source>
        <dbReference type="SAM" id="Phobius"/>
    </source>
</evidence>
<protein>
    <submittedName>
        <fullName evidence="3">DUF4395 domain-containing protein</fullName>
    </submittedName>
</protein>
<dbReference type="InterPro" id="IPR025508">
    <property type="entry name" value="DUF4395"/>
</dbReference>
<evidence type="ECO:0000259" key="2">
    <source>
        <dbReference type="Pfam" id="PF14340"/>
    </source>
</evidence>
<dbReference type="EMBL" id="JBHSQS010000005">
    <property type="protein sequence ID" value="MFC5923517.1"/>
    <property type="molecule type" value="Genomic_DNA"/>
</dbReference>
<proteinExistence type="predicted"/>
<keyword evidence="1" id="KW-0472">Membrane</keyword>
<feature type="transmembrane region" description="Helical" evidence="1">
    <location>
        <begin position="20"/>
        <end position="48"/>
    </location>
</feature>
<keyword evidence="4" id="KW-1185">Reference proteome</keyword>
<organism evidence="3 4">
    <name type="scientific">Micromonospora vulcania</name>
    <dbReference type="NCBI Taxonomy" id="1441873"/>
    <lineage>
        <taxon>Bacteria</taxon>
        <taxon>Bacillati</taxon>
        <taxon>Actinomycetota</taxon>
        <taxon>Actinomycetes</taxon>
        <taxon>Micromonosporales</taxon>
        <taxon>Micromonosporaceae</taxon>
        <taxon>Micromonospora</taxon>
    </lineage>
</organism>
<gene>
    <name evidence="3" type="ORF">ACFQGL_09200</name>
</gene>
<sequence length="172" mass="18074">MTKSLFSFPNPVNEVSARLVAGGVVILSVASIALDQPWLTAVIAYGFVARVLTGPKLSPLGLLATRVITPRLPVREKLVPGAPKRFAQGIGAALTVTASVLALGFGQHGAAYVVLGAVVVAATLESVFAFCVGCTIFGWLMRLRLVPEAVCAECNDIWNRAPAARPVQPRAR</sequence>
<accession>A0ABW1H546</accession>
<feature type="domain" description="DUF4395" evidence="2">
    <location>
        <begin position="12"/>
        <end position="142"/>
    </location>
</feature>
<feature type="transmembrane region" description="Helical" evidence="1">
    <location>
        <begin position="86"/>
        <end position="105"/>
    </location>
</feature>
<evidence type="ECO:0000313" key="4">
    <source>
        <dbReference type="Proteomes" id="UP001596226"/>
    </source>
</evidence>
<dbReference type="Proteomes" id="UP001596226">
    <property type="component" value="Unassembled WGS sequence"/>
</dbReference>
<comment type="caution">
    <text evidence="3">The sequence shown here is derived from an EMBL/GenBank/DDBJ whole genome shotgun (WGS) entry which is preliminary data.</text>
</comment>
<dbReference type="Pfam" id="PF14340">
    <property type="entry name" value="DUF4395"/>
    <property type="match status" value="1"/>
</dbReference>